<dbReference type="GO" id="GO:0005813">
    <property type="term" value="C:centrosome"/>
    <property type="evidence" value="ECO:0007669"/>
    <property type="project" value="TreeGrafter"/>
</dbReference>
<feature type="region of interest" description="Disordered" evidence="2">
    <location>
        <begin position="747"/>
        <end position="833"/>
    </location>
</feature>
<evidence type="ECO:0000256" key="2">
    <source>
        <dbReference type="SAM" id="MobiDB-lite"/>
    </source>
</evidence>
<accession>A0A3M6TTU2</accession>
<dbReference type="AlphaFoldDB" id="A0A3M6TTU2"/>
<organism evidence="3 4">
    <name type="scientific">Pocillopora damicornis</name>
    <name type="common">Cauliflower coral</name>
    <name type="synonym">Millepora damicornis</name>
    <dbReference type="NCBI Taxonomy" id="46731"/>
    <lineage>
        <taxon>Eukaryota</taxon>
        <taxon>Metazoa</taxon>
        <taxon>Cnidaria</taxon>
        <taxon>Anthozoa</taxon>
        <taxon>Hexacorallia</taxon>
        <taxon>Scleractinia</taxon>
        <taxon>Astrocoeniina</taxon>
        <taxon>Pocilloporidae</taxon>
        <taxon>Pocillopora</taxon>
    </lineage>
</organism>
<keyword evidence="4" id="KW-1185">Reference proteome</keyword>
<sequence length="1238" mass="143660">MEGAYQQKAMEDLIEENRALLEELSQCKADKDFVWNLWRRLQSSQPDVTSVVSMVIAREQEKSEHKDKKVLEILQMKDEKIKEFKERLLSAEDGAHYSKTRYHDLLIENEELKQKLDEEQKKFSTKQRELSEENSYFSTLLKAHQAQKEVDDQTVKENLDSIEEEKNQLKIRIAVLEKQVSDFSEEKLNMASVIEVNATLEEKIKTLDGEVSALTLKNTEVAKNCEEAEIELTNKENILQQQLQSLQEQGETIRKLESDLEAAKREFELVGEECKQSMVQMSEKERIIQQLEENEQRSRQALMDREQEYRRGLASLQKSVADLQIRCSEYQEKETKLLQDIEKLKENSSKQREDLNVKELIIEELKDAVREGIRSGDVSRRDDERESKGRTMERKARTEAKIEDGRSGRRGEGIELESLQERDGKELTNRCYETIDDSPSKIVGNEESLERKFDKIAVLRDLETRLGESRDTIDELKKLLELKDAELVETRRAHAQRQQRYRMLKENYQLVLEQIKTYEASNADETGSVKPLPERPEERELRHLDSDQVWKELAYYRHEYEELAKERHDVLEEIDILRVQHSHNVANIQELQVHLREEREESNVLRHKISAETQAFEAHRLEVEKLEDQLQSWQEKALRGQTMCSELEEGNQILRHEMKAIQGQNKSLAEEFSGLAEEFENLKKRYDELVNKEANKNEREMSGAVPDGTARPDNISETAQEDAEFAKQHVESLSSYDEQVKRIANRILSSPSKDAGESERKVSSTHGTQTDPVPCFVDTSVHVNLDAEDAPSMDEEDTYNVKPSAEKRRAVTTETRARRQGTPQPKKVVRKTPRRNEWASMRQRILSLTQEVNALRQSKDKAVKALSVQTSDYESLQTEYNALLNKLHVARNSVQHLNDSLKLCTREKERLAEELKERSEIDSKPSSLSITEWKRLEEELRQATMECIRLANIVRTLNSENEQLRAKIKYIQENNIRLEHAVTQKKTLVDEMKSKMKEVEGKAKKDAETAKNMEEKLSQLKEREKVSRVRIETLEHRLDGETREKQHHHQQLLSCQSELKKKMHQLNRSQTLRNQAKLAVSEMEAAATLQLQGLANQSEATIASLQRKLDKAQERIDEFQAFVRTLVEETLSRTRIMRRKLEALHEKQWRETSKAAVKEAQSKACSILNLSSADLDDIMDESASQREEARLRIEQEKAWLAEVESALKRQGTFGVPLLEVLLDLVDDRVAVEAKVMGS</sequence>
<dbReference type="PANTHER" id="PTHR18957">
    <property type="entry name" value="CENTLEIN"/>
    <property type="match status" value="1"/>
</dbReference>
<dbReference type="PANTHER" id="PTHR18957:SF0">
    <property type="entry name" value="CENTLEIN"/>
    <property type="match status" value="1"/>
</dbReference>
<keyword evidence="1" id="KW-0175">Coiled coil</keyword>
<evidence type="ECO:0000256" key="1">
    <source>
        <dbReference type="SAM" id="Coils"/>
    </source>
</evidence>
<evidence type="ECO:0000313" key="4">
    <source>
        <dbReference type="Proteomes" id="UP000275408"/>
    </source>
</evidence>
<feature type="region of interest" description="Disordered" evidence="2">
    <location>
        <begin position="375"/>
        <end position="413"/>
    </location>
</feature>
<feature type="coiled-coil region" evidence="1">
    <location>
        <begin position="102"/>
        <end position="358"/>
    </location>
</feature>
<feature type="region of interest" description="Disordered" evidence="2">
    <location>
        <begin position="694"/>
        <end position="714"/>
    </location>
</feature>
<comment type="caution">
    <text evidence="3">The sequence shown here is derived from an EMBL/GenBank/DDBJ whole genome shotgun (WGS) entry which is preliminary data.</text>
</comment>
<reference evidence="3 4" key="1">
    <citation type="journal article" date="2018" name="Sci. Rep.">
        <title>Comparative analysis of the Pocillopora damicornis genome highlights role of immune system in coral evolution.</title>
        <authorList>
            <person name="Cunning R."/>
            <person name="Bay R.A."/>
            <person name="Gillette P."/>
            <person name="Baker A.C."/>
            <person name="Traylor-Knowles N."/>
        </authorList>
    </citation>
    <scope>NUCLEOTIDE SEQUENCE [LARGE SCALE GENOMIC DNA]</scope>
    <source>
        <strain evidence="3">RSMAS</strain>
        <tissue evidence="3">Whole animal</tissue>
    </source>
</reference>
<gene>
    <name evidence="3" type="ORF">pdam_00009277</name>
</gene>
<evidence type="ECO:0000313" key="3">
    <source>
        <dbReference type="EMBL" id="RMX44820.1"/>
    </source>
</evidence>
<feature type="coiled-coil region" evidence="1">
    <location>
        <begin position="459"/>
        <end position="493"/>
    </location>
</feature>
<feature type="compositionally biased region" description="Basic and acidic residues" evidence="2">
    <location>
        <begin position="804"/>
        <end position="817"/>
    </location>
</feature>
<dbReference type="OrthoDB" id="10011458at2759"/>
<dbReference type="InterPro" id="IPR038810">
    <property type="entry name" value="CNTLN"/>
</dbReference>
<feature type="coiled-coil region" evidence="1">
    <location>
        <begin position="954"/>
        <end position="1051"/>
    </location>
</feature>
<dbReference type="GO" id="GO:0005814">
    <property type="term" value="C:centriole"/>
    <property type="evidence" value="ECO:0007669"/>
    <property type="project" value="TreeGrafter"/>
</dbReference>
<feature type="compositionally biased region" description="Acidic residues" evidence="2">
    <location>
        <begin position="786"/>
        <end position="798"/>
    </location>
</feature>
<dbReference type="OMA" id="EYFTIMK"/>
<dbReference type="Proteomes" id="UP000275408">
    <property type="component" value="Unassembled WGS sequence"/>
</dbReference>
<feature type="coiled-coil region" evidence="1">
    <location>
        <begin position="1095"/>
        <end position="1129"/>
    </location>
</feature>
<feature type="coiled-coil region" evidence="1">
    <location>
        <begin position="873"/>
        <end position="914"/>
    </location>
</feature>
<dbReference type="GO" id="GO:0010457">
    <property type="term" value="P:centriole-centriole cohesion"/>
    <property type="evidence" value="ECO:0007669"/>
    <property type="project" value="TreeGrafter"/>
</dbReference>
<proteinExistence type="predicted"/>
<protein>
    <recommendedName>
        <fullName evidence="5">Centlein</fullName>
    </recommendedName>
</protein>
<evidence type="ECO:0008006" key="5">
    <source>
        <dbReference type="Google" id="ProtNLM"/>
    </source>
</evidence>
<name>A0A3M6TTU2_POCDA</name>
<dbReference type="STRING" id="46731.A0A3M6TTU2"/>
<dbReference type="EMBL" id="RCHS01002947">
    <property type="protein sequence ID" value="RMX44820.1"/>
    <property type="molecule type" value="Genomic_DNA"/>
</dbReference>